<keyword evidence="3" id="KW-1185">Reference proteome</keyword>
<dbReference type="Pfam" id="PF02298">
    <property type="entry name" value="Cu_bind_like"/>
    <property type="match status" value="1"/>
</dbReference>
<evidence type="ECO:0000259" key="1">
    <source>
        <dbReference type="PROSITE" id="PS51485"/>
    </source>
</evidence>
<comment type="caution">
    <text evidence="2">The sequence shown here is derived from an EMBL/GenBank/DDBJ whole genome shotgun (WGS) entry which is preliminary data.</text>
</comment>
<dbReference type="SUPFAM" id="SSF49503">
    <property type="entry name" value="Cupredoxins"/>
    <property type="match status" value="1"/>
</dbReference>
<evidence type="ECO:0000313" key="3">
    <source>
        <dbReference type="Proteomes" id="UP000541444"/>
    </source>
</evidence>
<feature type="domain" description="Phytocyanin" evidence="1">
    <location>
        <begin position="1"/>
        <end position="146"/>
    </location>
</feature>
<protein>
    <recommendedName>
        <fullName evidence="1">Phytocyanin domain-containing protein</fullName>
    </recommendedName>
</protein>
<dbReference type="OrthoDB" id="687943at2759"/>
<dbReference type="GO" id="GO:0009055">
    <property type="term" value="F:electron transfer activity"/>
    <property type="evidence" value="ECO:0007669"/>
    <property type="project" value="InterPro"/>
</dbReference>
<accession>A0A7J7LJ61</accession>
<dbReference type="InterPro" id="IPR003245">
    <property type="entry name" value="Phytocyanin_dom"/>
</dbReference>
<proteinExistence type="predicted"/>
<gene>
    <name evidence="2" type="ORF">GIB67_039524</name>
</gene>
<reference evidence="2 3" key="1">
    <citation type="journal article" date="2020" name="IScience">
        <title>Genome Sequencing of the Endangered Kingdonia uniflora (Circaeasteraceae, Ranunculales) Reveals Potential Mechanisms of Evolutionary Specialization.</title>
        <authorList>
            <person name="Sun Y."/>
            <person name="Deng T."/>
            <person name="Zhang A."/>
            <person name="Moore M.J."/>
            <person name="Landis J.B."/>
            <person name="Lin N."/>
            <person name="Zhang H."/>
            <person name="Zhang X."/>
            <person name="Huang J."/>
            <person name="Zhang X."/>
            <person name="Sun H."/>
            <person name="Wang H."/>
        </authorList>
    </citation>
    <scope>NUCLEOTIDE SEQUENCE [LARGE SCALE GENOMIC DNA]</scope>
    <source>
        <strain evidence="2">TB1705</strain>
        <tissue evidence="2">Leaf</tissue>
    </source>
</reference>
<dbReference type="AlphaFoldDB" id="A0A7J7LJ61"/>
<dbReference type="PROSITE" id="PS51485">
    <property type="entry name" value="PHYTOCYANIN"/>
    <property type="match status" value="1"/>
</dbReference>
<dbReference type="GO" id="GO:0005886">
    <property type="term" value="C:plasma membrane"/>
    <property type="evidence" value="ECO:0007669"/>
    <property type="project" value="TreeGrafter"/>
</dbReference>
<dbReference type="EMBL" id="JACGCM010002254">
    <property type="protein sequence ID" value="KAF6142560.1"/>
    <property type="molecule type" value="Genomic_DNA"/>
</dbReference>
<dbReference type="PANTHER" id="PTHR33021">
    <property type="entry name" value="BLUE COPPER PROTEIN"/>
    <property type="match status" value="1"/>
</dbReference>
<dbReference type="InterPro" id="IPR039391">
    <property type="entry name" value="Phytocyanin-like"/>
</dbReference>
<sequence>MGEMADVEGDSKMKGLMIGRRYGTYGMEPVAPDDTTVFRVLVDDEKAGLKYDRAGGGQLWSKGLESILEFEDARLGIGVPYPVGAHNVHKVNATGFQDCVAPLEAVLLVTNNDVITLATLGKKWYICGVGKHCEVEGQKLVITVLPKVAFPTSSPQALAPTSSTKGIASLGAHMLTAVALVIMAFIT</sequence>
<organism evidence="2 3">
    <name type="scientific">Kingdonia uniflora</name>
    <dbReference type="NCBI Taxonomy" id="39325"/>
    <lineage>
        <taxon>Eukaryota</taxon>
        <taxon>Viridiplantae</taxon>
        <taxon>Streptophyta</taxon>
        <taxon>Embryophyta</taxon>
        <taxon>Tracheophyta</taxon>
        <taxon>Spermatophyta</taxon>
        <taxon>Magnoliopsida</taxon>
        <taxon>Ranunculales</taxon>
        <taxon>Circaeasteraceae</taxon>
        <taxon>Kingdonia</taxon>
    </lineage>
</organism>
<name>A0A7J7LJ61_9MAGN</name>
<dbReference type="Proteomes" id="UP000541444">
    <property type="component" value="Unassembled WGS sequence"/>
</dbReference>
<dbReference type="InterPro" id="IPR008972">
    <property type="entry name" value="Cupredoxin"/>
</dbReference>
<dbReference type="Gene3D" id="2.60.40.420">
    <property type="entry name" value="Cupredoxins - blue copper proteins"/>
    <property type="match status" value="1"/>
</dbReference>
<evidence type="ECO:0000313" key="2">
    <source>
        <dbReference type="EMBL" id="KAF6142560.1"/>
    </source>
</evidence>
<dbReference type="PANTHER" id="PTHR33021:SF533">
    <property type="entry name" value="PHYTOCYANIN DOMAIN-CONTAINING PROTEIN"/>
    <property type="match status" value="1"/>
</dbReference>